<dbReference type="FunFam" id="2.60.40.150:FF:000004">
    <property type="entry name" value="RNA helicase, activating signal cointegrator 1"/>
    <property type="match status" value="1"/>
</dbReference>
<dbReference type="Pfam" id="PF00271">
    <property type="entry name" value="Helicase_C"/>
    <property type="match status" value="1"/>
</dbReference>
<evidence type="ECO:0000256" key="7">
    <source>
        <dbReference type="ARBA" id="ARBA00022840"/>
    </source>
</evidence>
<dbReference type="PROSITE" id="PS51194">
    <property type="entry name" value="HELICASE_CTER"/>
    <property type="match status" value="2"/>
</dbReference>
<dbReference type="SUPFAM" id="SSF52540">
    <property type="entry name" value="P-loop containing nucleoside triphosphate hydrolases"/>
    <property type="match status" value="4"/>
</dbReference>
<evidence type="ECO:0000256" key="5">
    <source>
        <dbReference type="ARBA" id="ARBA00022801"/>
    </source>
</evidence>
<sequence length="2170" mass="243099">MAQDERDKYAQYAYKANASLVLASQRRRGPSEPTGEAVSLRGKVDAKAMGDRVARERPKELEERLEKTRKKRRTKTGANEDGRGTGLGDLPSSSAGPNQTQLARSILDLDTSGTYRPTSKETKQAYESILDVVAKQFGDQPDDVLRGAAEEALVLLRDRNLKEAERRKRIQELLGDVEEDNYGKLVGWATRITDFDALEMEKDDANDAAVARMSAVDEDVGVAVEFEDEDEEEDEGEESDLNEVVEGTSSEEEAEEMQGATAAGDLRTASDVHVPSTDEEEVKGTEIDAYWLQRKVSKALHDRPAEEVRLVAEKLLETLAGEDLHDIENQLVLALDYNNFELIKLLLKNRKKVVWCTRLARAQGDDVDKIKASMQADPEAAAILHKLESVHTSERDRRSALERNIREEARKLKTGFGQDEPVQDLPTTSGRKLLDLEDLVFQQAGHFMSNKTCVLPKGAFRTAKKGYEEVHIPAPKLSPGDVSAGLKRIEELPAWARPPFEGMASLNRIQSKVCDCALYSPENMLVCAPTGAGKTNVALLTMLHEIGQHIQDDGEVDTSNFKIVYVAPMKALVAEMVGNLGKRLEIYGIQVRELTGDISMTRAEIEETQVIVTTPEKWDIITRKSGERAYTELVKLVIIDEIHLLHDGRGPVLENIVARTLRQVEYAQASVRLVGLSATLPNYEDVAAFLRVKPEEGLFFFDSSFRPCPLQQELVGVSVRKPLQRFQLMNEICYEKVAAAAGKHQVLIFVHSRKETAKTARTLRDMAMSKDLLPKLLKEDGASKEILHTEAEEAVKNSDLRDVLPYGFAVHHAGLTRADRTLVEDLFSDGHIQVLVSTATLAWGVNLPAHTVIIKGTQVYNPEKGRWGELGFLDIMQMLGRAGRPQYDTFGEGIIITGQSELQFYLSLFNEQLPVESQFISKIADSLNAEVVLGTVQDIDEGRVWLGYTYLYVRMLQNPDLYSIAPAEIQEDPLLRERRDNLIHTAATVLDQHGLIKYDTRTGSLQATETGRIASHFYVTHGTIATYNEHLRPTMGDIDLCRLFALSEEFKFITVREEEKVELMKLIERVPIPVKENFEEPAAKINVLLQAHVSRLKLEGLALVADMVYVTQSAGRLMRAIFEIVLRRGWSNLSVKALNLSKMVARRMWTSQTPLRQFSVIPREVLARIERKELPWERYYDLSAQELGELVRLPKYAKALHKCVHEFPRMDVQAHVQPITRSVVKIDLTLAADFQWDSSFHGFAEPFWIMVEDGDGDRLMHAEYFVLKMSRVEEDHFISVSIALPDPVPPQVFIRVISDRWLNCETSLPVSFRRLVLPDKNPPATDLLDLQPLPPSVLKEQEFEQVFSRMKVFNPIQTLTFQTLFNSDDNCLICSPAGSGKTACAEIAILREFRKAATEERSIRCVFIVPVREHVELVYEKWISTLGPLGMMVVSLIGDTTADLKLLARGNVIISIPEHWDKLSRRWKQRKNVQKVDLFMIDDIHMIGGPVGPVLEVIASRMRFISSRLEKPMRILALSVPLANARDLGEWIGAKPQAIFNFLPSARPVPLEVRIQSIDLLDFEARAKAMERPIFNVVSQHAALEEPSLVFVPTRKHSRVIALDLISRAASAGEHTRFAGCNPEDVAEILEQVSDETLKHALSLGVGYLHEGMGSSQRHVIEALFESGAIQVLVVSAAACWGLKVGAKAVVIAGTQYYDGTDYAIADLLEMIGYAGRPDTDAVGSCTLLCRTARKDYYKRFLFTPLPIESHLDQQLHDHLNAEVVTHTIESKQDAVDYLTWTFYYRRLTRNPNYYGLTGVSHQELSDHLSELIETVVADLARSACLAVEEEIELAPLNLGMVAAFYYVSHETVELFSSTVGKKTKIKGLLEAVCHAVEFSYLSIRPGEERFLQKVGKHIRLGVDLDNVADPAIKANILMQAHFSRMPIRSVDLRGDQKGVLTSAVRLISALVDVISSSGWLPPALAAMELSQMVVQALWPSNSPLLQLPHFTAELVDKCKQCGVENIFDLVEMEGKEREKLLGMTETEVEDVAKFCNSYPNIELNFEVDHPEQVIQDDAVDVLIKLEREIGGDMHVVQAPFYPSEKEESWWLVIGETSSEKLLAIKRVTVGQTATTKITFTPPSEVGLHELTLYFMSDSYIGCDQEYEFSVTVVEDGAEHRTGSEEMAVA</sequence>
<evidence type="ECO:0000259" key="13">
    <source>
        <dbReference type="PROSITE" id="PS51194"/>
    </source>
</evidence>
<dbReference type="GO" id="GO:0003724">
    <property type="term" value="F:RNA helicase activity"/>
    <property type="evidence" value="ECO:0007669"/>
    <property type="project" value="UniProtKB-EC"/>
</dbReference>
<dbReference type="SMART" id="SM00382">
    <property type="entry name" value="AAA"/>
    <property type="match status" value="2"/>
</dbReference>
<feature type="compositionally biased region" description="Acidic residues" evidence="11">
    <location>
        <begin position="226"/>
        <end position="256"/>
    </location>
</feature>
<keyword evidence="4" id="KW-0547">Nucleotide-binding</keyword>
<dbReference type="Gene3D" id="2.60.40.150">
    <property type="entry name" value="C2 domain"/>
    <property type="match status" value="2"/>
</dbReference>
<keyword evidence="6" id="KW-0347">Helicase</keyword>
<evidence type="ECO:0000256" key="11">
    <source>
        <dbReference type="SAM" id="MobiDB-lite"/>
    </source>
</evidence>
<dbReference type="GO" id="GO:0000393">
    <property type="term" value="P:spliceosomal conformational changes to generate catalytic conformation"/>
    <property type="evidence" value="ECO:0007669"/>
    <property type="project" value="UniProtKB-ARBA"/>
</dbReference>
<dbReference type="Gene3D" id="1.10.3380.10">
    <property type="entry name" value="Sec63 N-terminal domain-like domain"/>
    <property type="match status" value="2"/>
</dbReference>
<evidence type="ECO:0000256" key="1">
    <source>
        <dbReference type="ARBA" id="ARBA00004123"/>
    </source>
</evidence>
<dbReference type="FunFam" id="1.10.150.20:FF:000004">
    <property type="entry name" value="U5 small nuclear ribonucleoprotein helicase"/>
    <property type="match status" value="1"/>
</dbReference>
<dbReference type="CDD" id="cd18795">
    <property type="entry name" value="SF2_C_Ski2"/>
    <property type="match status" value="1"/>
</dbReference>
<dbReference type="InterPro" id="IPR027417">
    <property type="entry name" value="P-loop_NTPase"/>
</dbReference>
<accession>A0A7S3XDG6</accession>
<dbReference type="SUPFAM" id="SSF46785">
    <property type="entry name" value="Winged helix' DNA-binding domain"/>
    <property type="match status" value="2"/>
</dbReference>
<dbReference type="Pfam" id="PF02889">
    <property type="entry name" value="Sec63"/>
    <property type="match status" value="2"/>
</dbReference>
<reference evidence="14" key="1">
    <citation type="submission" date="2021-01" db="EMBL/GenBank/DDBJ databases">
        <authorList>
            <person name="Corre E."/>
            <person name="Pelletier E."/>
            <person name="Niang G."/>
            <person name="Scheremetjew M."/>
            <person name="Finn R."/>
            <person name="Kale V."/>
            <person name="Holt S."/>
            <person name="Cochrane G."/>
            <person name="Meng A."/>
            <person name="Brown T."/>
            <person name="Cohen L."/>
        </authorList>
    </citation>
    <scope>NUCLEOTIDE SEQUENCE</scope>
    <source>
        <strain evidence="14">CCMP1897</strain>
    </source>
</reference>
<dbReference type="PANTHER" id="PTHR47961:SF4">
    <property type="entry name" value="ACTIVATING SIGNAL COINTEGRATOR 1 COMPLEX SUBUNIT 3"/>
    <property type="match status" value="1"/>
</dbReference>
<dbReference type="FunFam" id="1.10.3380.10:FF:000002">
    <property type="entry name" value="Activating signal cointegrator 1 complex subunit 3"/>
    <property type="match status" value="1"/>
</dbReference>
<comment type="function">
    <text evidence="10">RNA helicase that plays an essential role in pre-mRNA splicing as component of the U5 snRNP and U4/U6-U5 tri-snRNP complexes. Involved in spliceosome assembly, activation and disassembly.</text>
</comment>
<dbReference type="SUPFAM" id="SSF158702">
    <property type="entry name" value="Sec63 N-terminal domain-like"/>
    <property type="match status" value="2"/>
</dbReference>
<feature type="region of interest" description="Disordered" evidence="11">
    <location>
        <begin position="226"/>
        <end position="280"/>
    </location>
</feature>
<dbReference type="InterPro" id="IPR050474">
    <property type="entry name" value="Hel308_SKI2-like"/>
</dbReference>
<feature type="domain" description="Helicase C-terminal" evidence="13">
    <location>
        <begin position="724"/>
        <end position="927"/>
    </location>
</feature>
<dbReference type="PIRSF" id="PIRSF039073">
    <property type="entry name" value="BRR2"/>
    <property type="match status" value="1"/>
</dbReference>
<dbReference type="Gene3D" id="1.10.10.10">
    <property type="entry name" value="Winged helix-like DNA-binding domain superfamily/Winged helix DNA-binding domain"/>
    <property type="match status" value="2"/>
</dbReference>
<proteinExistence type="predicted"/>
<gene>
    <name evidence="14" type="ORF">PSAL00342_LOCUS6284</name>
</gene>
<evidence type="ECO:0000259" key="12">
    <source>
        <dbReference type="PROSITE" id="PS51192"/>
    </source>
</evidence>
<feature type="domain" description="Helicase C-terminal" evidence="13">
    <location>
        <begin position="1569"/>
        <end position="1777"/>
    </location>
</feature>
<dbReference type="Pfam" id="PF23445">
    <property type="entry name" value="WHD_SNRNP200"/>
    <property type="match status" value="2"/>
</dbReference>
<dbReference type="InterPro" id="IPR041094">
    <property type="entry name" value="Brr2_helicase_PWI"/>
</dbReference>
<dbReference type="GO" id="GO:0005524">
    <property type="term" value="F:ATP binding"/>
    <property type="evidence" value="ECO:0007669"/>
    <property type="project" value="UniProtKB-KW"/>
</dbReference>
<dbReference type="FunFam" id="1.10.150.20:FF:000013">
    <property type="entry name" value="U5 small nuclear ribonucleoprotein kDa helicase"/>
    <property type="match status" value="1"/>
</dbReference>
<evidence type="ECO:0000256" key="9">
    <source>
        <dbReference type="ARBA" id="ARBA00047984"/>
    </source>
</evidence>
<dbReference type="InterPro" id="IPR001650">
    <property type="entry name" value="Helicase_C-like"/>
</dbReference>
<dbReference type="SMART" id="SM00490">
    <property type="entry name" value="HELICc"/>
    <property type="match status" value="2"/>
</dbReference>
<feature type="domain" description="Helicase ATP-binding" evidence="12">
    <location>
        <begin position="1362"/>
        <end position="1540"/>
    </location>
</feature>
<dbReference type="SMART" id="SM00973">
    <property type="entry name" value="Sec63"/>
    <property type="match status" value="2"/>
</dbReference>
<dbReference type="InterPro" id="IPR003593">
    <property type="entry name" value="AAA+_ATPase"/>
</dbReference>
<dbReference type="Pfam" id="PF21188">
    <property type="entry name" value="BRR2_plug"/>
    <property type="match status" value="1"/>
</dbReference>
<organism evidence="14">
    <name type="scientific">Picocystis salinarum</name>
    <dbReference type="NCBI Taxonomy" id="88271"/>
    <lineage>
        <taxon>Eukaryota</taxon>
        <taxon>Viridiplantae</taxon>
        <taxon>Chlorophyta</taxon>
        <taxon>Picocystophyceae</taxon>
        <taxon>Picocystales</taxon>
        <taxon>Picocystaceae</taxon>
        <taxon>Picocystis</taxon>
    </lineage>
</organism>
<dbReference type="EC" id="3.6.4.13" evidence="2"/>
<dbReference type="SMART" id="SM00487">
    <property type="entry name" value="DEXDc"/>
    <property type="match status" value="2"/>
</dbReference>
<feature type="region of interest" description="Disordered" evidence="11">
    <location>
        <begin position="20"/>
        <end position="122"/>
    </location>
</feature>
<evidence type="ECO:0000256" key="10">
    <source>
        <dbReference type="ARBA" id="ARBA00055371"/>
    </source>
</evidence>
<dbReference type="PANTHER" id="PTHR47961">
    <property type="entry name" value="DNA POLYMERASE THETA, PUTATIVE (AFU_ORTHOLOGUE AFUA_1G05260)-RELATED"/>
    <property type="match status" value="1"/>
</dbReference>
<evidence type="ECO:0000256" key="8">
    <source>
        <dbReference type="ARBA" id="ARBA00023242"/>
    </source>
</evidence>
<keyword evidence="8" id="KW-0539">Nucleus</keyword>
<dbReference type="FunFam" id="3.40.50.300:FF:000254">
    <property type="entry name" value="U5 small nuclear ribonucleoprotein helicase"/>
    <property type="match status" value="1"/>
</dbReference>
<dbReference type="GO" id="GO:0016787">
    <property type="term" value="F:hydrolase activity"/>
    <property type="evidence" value="ECO:0007669"/>
    <property type="project" value="UniProtKB-KW"/>
</dbReference>
<dbReference type="Gene3D" id="3.40.50.300">
    <property type="entry name" value="P-loop containing nucleotide triphosphate hydrolases"/>
    <property type="match status" value="4"/>
</dbReference>
<dbReference type="GO" id="GO:0005682">
    <property type="term" value="C:U5 snRNP"/>
    <property type="evidence" value="ECO:0007669"/>
    <property type="project" value="UniProtKB-ARBA"/>
</dbReference>
<dbReference type="FunFam" id="1.10.3380.10:FF:000001">
    <property type="entry name" value="U5 small nuclear ribonucleoprotein helicase"/>
    <property type="match status" value="1"/>
</dbReference>
<evidence type="ECO:0000256" key="2">
    <source>
        <dbReference type="ARBA" id="ARBA00012552"/>
    </source>
</evidence>
<dbReference type="InterPro" id="IPR036390">
    <property type="entry name" value="WH_DNA-bd_sf"/>
</dbReference>
<dbReference type="InterPro" id="IPR004179">
    <property type="entry name" value="Sec63-dom"/>
</dbReference>
<dbReference type="SUPFAM" id="SSF81296">
    <property type="entry name" value="E set domains"/>
    <property type="match status" value="1"/>
</dbReference>
<dbReference type="InterPro" id="IPR048863">
    <property type="entry name" value="BRR2_plug"/>
</dbReference>
<dbReference type="FunFam" id="2.60.40.150:FF:000133">
    <property type="entry name" value="Pre-mRNA splicing helicase, putative"/>
    <property type="match status" value="1"/>
</dbReference>
<name>A0A7S3XDG6_9CHLO</name>
<dbReference type="CDD" id="cd18021">
    <property type="entry name" value="DEXHc_Brr2_2"/>
    <property type="match status" value="1"/>
</dbReference>
<dbReference type="FunFam" id="3.40.50.300:FF:000102">
    <property type="entry name" value="RNA helicase, activating signal cointegrator 1"/>
    <property type="match status" value="1"/>
</dbReference>
<dbReference type="PROSITE" id="PS51192">
    <property type="entry name" value="HELICASE_ATP_BIND_1"/>
    <property type="match status" value="2"/>
</dbReference>
<dbReference type="FunFam" id="1.10.10.10:FF:000024">
    <property type="entry name" value="U5 small nuclear ribonucleoprotein helicase"/>
    <property type="match status" value="1"/>
</dbReference>
<dbReference type="InterPro" id="IPR014001">
    <property type="entry name" value="Helicase_ATP-bd"/>
</dbReference>
<dbReference type="Gene3D" id="1.10.150.20">
    <property type="entry name" value="5' to 3' exonuclease, C-terminal subdomain"/>
    <property type="match status" value="2"/>
</dbReference>
<comment type="subcellular location">
    <subcellularLocation>
        <location evidence="1">Nucleus</location>
    </subcellularLocation>
</comment>
<dbReference type="FunFam" id="3.40.50.300:FF:000062">
    <property type="entry name" value="U5 small nuclear ribonucleoprotein helicase"/>
    <property type="match status" value="1"/>
</dbReference>
<dbReference type="Pfam" id="PF18149">
    <property type="entry name" value="Helicase_PWI"/>
    <property type="match status" value="1"/>
</dbReference>
<evidence type="ECO:0000313" key="14">
    <source>
        <dbReference type="EMBL" id="CAE0612388.1"/>
    </source>
</evidence>
<dbReference type="Pfam" id="PF00270">
    <property type="entry name" value="DEAD"/>
    <property type="match status" value="2"/>
</dbReference>
<feature type="domain" description="Helicase ATP-binding" evidence="12">
    <location>
        <begin position="515"/>
        <end position="698"/>
    </location>
</feature>
<evidence type="ECO:0000256" key="4">
    <source>
        <dbReference type="ARBA" id="ARBA00022741"/>
    </source>
</evidence>
<dbReference type="InterPro" id="IPR011545">
    <property type="entry name" value="DEAD/DEAH_box_helicase_dom"/>
</dbReference>
<keyword evidence="7" id="KW-0067">ATP-binding</keyword>
<evidence type="ECO:0000256" key="3">
    <source>
        <dbReference type="ARBA" id="ARBA00022737"/>
    </source>
</evidence>
<evidence type="ECO:0000256" key="6">
    <source>
        <dbReference type="ARBA" id="ARBA00022806"/>
    </source>
</evidence>
<dbReference type="InterPro" id="IPR014756">
    <property type="entry name" value="Ig_E-set"/>
</dbReference>
<protein>
    <recommendedName>
        <fullName evidence="2">RNA helicase</fullName>
        <ecNumber evidence="2">3.6.4.13</ecNumber>
    </recommendedName>
</protein>
<keyword evidence="3" id="KW-0677">Repeat</keyword>
<comment type="catalytic activity">
    <reaction evidence="9">
        <text>ATP + H2O = ADP + phosphate + H(+)</text>
        <dbReference type="Rhea" id="RHEA:13065"/>
        <dbReference type="ChEBI" id="CHEBI:15377"/>
        <dbReference type="ChEBI" id="CHEBI:15378"/>
        <dbReference type="ChEBI" id="CHEBI:30616"/>
        <dbReference type="ChEBI" id="CHEBI:43474"/>
        <dbReference type="ChEBI" id="CHEBI:456216"/>
        <dbReference type="EC" id="3.6.4.13"/>
    </reaction>
</comment>
<dbReference type="GO" id="GO:0003676">
    <property type="term" value="F:nucleic acid binding"/>
    <property type="evidence" value="ECO:0007669"/>
    <property type="project" value="InterPro"/>
</dbReference>
<dbReference type="InterPro" id="IPR035892">
    <property type="entry name" value="C2_domain_sf"/>
</dbReference>
<dbReference type="InterPro" id="IPR057842">
    <property type="entry name" value="WH_MER3"/>
</dbReference>
<feature type="compositionally biased region" description="Basic and acidic residues" evidence="11">
    <location>
        <begin position="42"/>
        <end position="66"/>
    </location>
</feature>
<keyword evidence="5" id="KW-0378">Hydrolase</keyword>
<dbReference type="EMBL" id="HBIS01006928">
    <property type="protein sequence ID" value="CAE0612388.1"/>
    <property type="molecule type" value="Transcribed_RNA"/>
</dbReference>
<dbReference type="InterPro" id="IPR036388">
    <property type="entry name" value="WH-like_DNA-bd_sf"/>
</dbReference>
<dbReference type="FunFam" id="1.10.10.10:FF:000012">
    <property type="entry name" value="U5 small nuclear ribonucleoprotein helicase"/>
    <property type="match status" value="1"/>
</dbReference>
<feature type="compositionally biased region" description="Polar residues" evidence="11">
    <location>
        <begin position="91"/>
        <end position="103"/>
    </location>
</feature>
<dbReference type="CDD" id="cd18019">
    <property type="entry name" value="DEXHc_Brr2_1"/>
    <property type="match status" value="1"/>
</dbReference>